<name>A0A5B7EWP2_PORTR</name>
<protein>
    <submittedName>
        <fullName evidence="1">Uncharacterized protein</fullName>
    </submittedName>
</protein>
<sequence>MLDIVGEEVLQLAMVNTLDQWVKDYTRYRGEEPSMLDLVFTKNQSFVQTSNIIRSGSGNFEMQCGTQTIKDGIMLSQILED</sequence>
<organism evidence="1 2">
    <name type="scientific">Portunus trituberculatus</name>
    <name type="common">Swimming crab</name>
    <name type="synonym">Neptunus trituberculatus</name>
    <dbReference type="NCBI Taxonomy" id="210409"/>
    <lineage>
        <taxon>Eukaryota</taxon>
        <taxon>Metazoa</taxon>
        <taxon>Ecdysozoa</taxon>
        <taxon>Arthropoda</taxon>
        <taxon>Crustacea</taxon>
        <taxon>Multicrustacea</taxon>
        <taxon>Malacostraca</taxon>
        <taxon>Eumalacostraca</taxon>
        <taxon>Eucarida</taxon>
        <taxon>Decapoda</taxon>
        <taxon>Pleocyemata</taxon>
        <taxon>Brachyura</taxon>
        <taxon>Eubrachyura</taxon>
        <taxon>Portunoidea</taxon>
        <taxon>Portunidae</taxon>
        <taxon>Portuninae</taxon>
        <taxon>Portunus</taxon>
    </lineage>
</organism>
<reference evidence="1 2" key="1">
    <citation type="submission" date="2019-05" db="EMBL/GenBank/DDBJ databases">
        <title>Another draft genome of Portunus trituberculatus and its Hox gene families provides insights of decapod evolution.</title>
        <authorList>
            <person name="Jeong J.-H."/>
            <person name="Song I."/>
            <person name="Kim S."/>
            <person name="Choi T."/>
            <person name="Kim D."/>
            <person name="Ryu S."/>
            <person name="Kim W."/>
        </authorList>
    </citation>
    <scope>NUCLEOTIDE SEQUENCE [LARGE SCALE GENOMIC DNA]</scope>
    <source>
        <tissue evidence="1">Muscle</tissue>
    </source>
</reference>
<dbReference type="Proteomes" id="UP000324222">
    <property type="component" value="Unassembled WGS sequence"/>
</dbReference>
<proteinExistence type="predicted"/>
<dbReference type="EMBL" id="VSRR010004374">
    <property type="protein sequence ID" value="MPC39470.1"/>
    <property type="molecule type" value="Genomic_DNA"/>
</dbReference>
<keyword evidence="2" id="KW-1185">Reference proteome</keyword>
<evidence type="ECO:0000313" key="2">
    <source>
        <dbReference type="Proteomes" id="UP000324222"/>
    </source>
</evidence>
<comment type="caution">
    <text evidence="1">The sequence shown here is derived from an EMBL/GenBank/DDBJ whole genome shotgun (WGS) entry which is preliminary data.</text>
</comment>
<evidence type="ECO:0000313" key="1">
    <source>
        <dbReference type="EMBL" id="MPC39470.1"/>
    </source>
</evidence>
<dbReference type="AlphaFoldDB" id="A0A5B7EWP2"/>
<gene>
    <name evidence="1" type="ORF">E2C01_033007</name>
</gene>
<accession>A0A5B7EWP2</accession>